<proteinExistence type="predicted"/>
<organism evidence="1 2">
    <name type="scientific">Dioscorea alata</name>
    <name type="common">Purple yam</name>
    <dbReference type="NCBI Taxonomy" id="55571"/>
    <lineage>
        <taxon>Eukaryota</taxon>
        <taxon>Viridiplantae</taxon>
        <taxon>Streptophyta</taxon>
        <taxon>Embryophyta</taxon>
        <taxon>Tracheophyta</taxon>
        <taxon>Spermatophyta</taxon>
        <taxon>Magnoliopsida</taxon>
        <taxon>Liliopsida</taxon>
        <taxon>Dioscoreales</taxon>
        <taxon>Dioscoreaceae</taxon>
        <taxon>Dioscorea</taxon>
    </lineage>
</organism>
<evidence type="ECO:0000313" key="2">
    <source>
        <dbReference type="Proteomes" id="UP000827976"/>
    </source>
</evidence>
<protein>
    <submittedName>
        <fullName evidence="1">Uncharacterized protein</fullName>
    </submittedName>
</protein>
<keyword evidence="2" id="KW-1185">Reference proteome</keyword>
<accession>A0ACB7TQZ9</accession>
<dbReference type="EMBL" id="CM037030">
    <property type="protein sequence ID" value="KAH7650996.1"/>
    <property type="molecule type" value="Genomic_DNA"/>
</dbReference>
<reference evidence="2" key="1">
    <citation type="journal article" date="2022" name="Nat. Commun.">
        <title>Chromosome evolution and the genetic basis of agronomically important traits in greater yam.</title>
        <authorList>
            <person name="Bredeson J.V."/>
            <person name="Lyons J.B."/>
            <person name="Oniyinde I.O."/>
            <person name="Okereke N.R."/>
            <person name="Kolade O."/>
            <person name="Nnabue I."/>
            <person name="Nwadili C.O."/>
            <person name="Hribova E."/>
            <person name="Parker M."/>
            <person name="Nwogha J."/>
            <person name="Shu S."/>
            <person name="Carlson J."/>
            <person name="Kariba R."/>
            <person name="Muthemba S."/>
            <person name="Knop K."/>
            <person name="Barton G.J."/>
            <person name="Sherwood A.V."/>
            <person name="Lopez-Montes A."/>
            <person name="Asiedu R."/>
            <person name="Jamnadass R."/>
            <person name="Muchugi A."/>
            <person name="Goodstein D."/>
            <person name="Egesi C.N."/>
            <person name="Featherston J."/>
            <person name="Asfaw A."/>
            <person name="Simpson G.G."/>
            <person name="Dolezel J."/>
            <person name="Hendre P.S."/>
            <person name="Van Deynze A."/>
            <person name="Kumar P.L."/>
            <person name="Obidiegwu J.E."/>
            <person name="Bhattacharjee R."/>
            <person name="Rokhsar D.S."/>
        </authorList>
    </citation>
    <scope>NUCLEOTIDE SEQUENCE [LARGE SCALE GENOMIC DNA]</scope>
    <source>
        <strain evidence="2">cv. TDa95/00328</strain>
    </source>
</reference>
<gene>
    <name evidence="1" type="ORF">IHE45_20G027900</name>
</gene>
<evidence type="ECO:0000313" key="1">
    <source>
        <dbReference type="EMBL" id="KAH7650996.1"/>
    </source>
</evidence>
<sequence>MNFGRKVLFDLYSLMIFTEYLYSDMLHGARDEPPALGGIHLIVLFLLMYSSMLSHCDHHFIYLLYSSNCPSCQEEGEGNCCCSALVWCGSLSGPCKKNFTRLCF</sequence>
<comment type="caution">
    <text evidence="1">The sequence shown here is derived from an EMBL/GenBank/DDBJ whole genome shotgun (WGS) entry which is preliminary data.</text>
</comment>
<name>A0ACB7TQZ9_DIOAL</name>
<dbReference type="Proteomes" id="UP000827976">
    <property type="component" value="Chromosome 20"/>
</dbReference>